<organism evidence="1 2">
    <name type="scientific">Aspergillus leporis</name>
    <dbReference type="NCBI Taxonomy" id="41062"/>
    <lineage>
        <taxon>Eukaryota</taxon>
        <taxon>Fungi</taxon>
        <taxon>Dikarya</taxon>
        <taxon>Ascomycota</taxon>
        <taxon>Pezizomycotina</taxon>
        <taxon>Eurotiomycetes</taxon>
        <taxon>Eurotiomycetidae</taxon>
        <taxon>Eurotiales</taxon>
        <taxon>Aspergillaceae</taxon>
        <taxon>Aspergillus</taxon>
        <taxon>Aspergillus subgen. Circumdati</taxon>
    </lineage>
</organism>
<dbReference type="OrthoDB" id="4486482at2759"/>
<name>A0A5N5WY84_9EURO</name>
<proteinExistence type="predicted"/>
<dbReference type="Proteomes" id="UP000326565">
    <property type="component" value="Unassembled WGS sequence"/>
</dbReference>
<reference evidence="1 2" key="1">
    <citation type="submission" date="2019-04" db="EMBL/GenBank/DDBJ databases">
        <title>Friends and foes A comparative genomics study of 23 Aspergillus species from section Flavi.</title>
        <authorList>
            <consortium name="DOE Joint Genome Institute"/>
            <person name="Kjaerbolling I."/>
            <person name="Vesth T."/>
            <person name="Frisvad J.C."/>
            <person name="Nybo J.L."/>
            <person name="Theobald S."/>
            <person name="Kildgaard S."/>
            <person name="Isbrandt T."/>
            <person name="Kuo A."/>
            <person name="Sato A."/>
            <person name="Lyhne E.K."/>
            <person name="Kogle M.E."/>
            <person name="Wiebenga A."/>
            <person name="Kun R.S."/>
            <person name="Lubbers R.J."/>
            <person name="Makela M.R."/>
            <person name="Barry K."/>
            <person name="Chovatia M."/>
            <person name="Clum A."/>
            <person name="Daum C."/>
            <person name="Haridas S."/>
            <person name="He G."/>
            <person name="LaButti K."/>
            <person name="Lipzen A."/>
            <person name="Mondo S."/>
            <person name="Riley R."/>
            <person name="Salamov A."/>
            <person name="Simmons B.A."/>
            <person name="Magnuson J.K."/>
            <person name="Henrissat B."/>
            <person name="Mortensen U.H."/>
            <person name="Larsen T.O."/>
            <person name="Devries R.P."/>
            <person name="Grigoriev I.V."/>
            <person name="Machida M."/>
            <person name="Baker S.E."/>
            <person name="Andersen M.R."/>
        </authorList>
    </citation>
    <scope>NUCLEOTIDE SEQUENCE [LARGE SCALE GENOMIC DNA]</scope>
    <source>
        <strain evidence="1 2">CBS 151.66</strain>
    </source>
</reference>
<sequence length="309" mass="35476">MAAVIHSKIVRLDELIPRPEDIELEDQDVEMLLPWIFRDDTDESDTESPLKEDIMFTCFFEVMRLYSARVEEWNETEGPESPAMGIKNALKPRQALILPKKSWHMSVDQEEGSFIKFQGLILKHLMRKVFRDLGGLSHAHLGISGSQHKMRYVIGGRTYGTKSRGNVSIRLGNEHVPIISFTGWYEGQTWHGFLVETLSVMLGQLARNFAYLSRRSRDQEVFVIGFHGYKMHIARGYFTREMITRVHVEGCSEGELVDLQFSRGFDLYFKEQWIEATRALARLARYILSGEAKVAAVDRWLAGGTVTED</sequence>
<gene>
    <name evidence="1" type="ORF">BDV29DRAFT_192796</name>
</gene>
<protein>
    <submittedName>
        <fullName evidence="1">Uncharacterized protein</fullName>
    </submittedName>
</protein>
<keyword evidence="2" id="KW-1185">Reference proteome</keyword>
<dbReference type="AlphaFoldDB" id="A0A5N5WY84"/>
<evidence type="ECO:0000313" key="1">
    <source>
        <dbReference type="EMBL" id="KAB8072120.1"/>
    </source>
</evidence>
<accession>A0A5N5WY84</accession>
<evidence type="ECO:0000313" key="2">
    <source>
        <dbReference type="Proteomes" id="UP000326565"/>
    </source>
</evidence>
<dbReference type="EMBL" id="ML732255">
    <property type="protein sequence ID" value="KAB8072120.1"/>
    <property type="molecule type" value="Genomic_DNA"/>
</dbReference>